<evidence type="ECO:0000313" key="12">
    <source>
        <dbReference type="Proteomes" id="UP000009131"/>
    </source>
</evidence>
<feature type="compositionally biased region" description="Basic and acidic residues" evidence="9">
    <location>
        <begin position="1"/>
        <end position="19"/>
    </location>
</feature>
<gene>
    <name evidence="11" type="primary">Mo05894</name>
    <name evidence="11" type="ORF">E5Q_05894</name>
</gene>
<keyword evidence="6" id="KW-0862">Zinc</keyword>
<evidence type="ECO:0000256" key="3">
    <source>
        <dbReference type="ARBA" id="ARBA00022723"/>
    </source>
</evidence>
<evidence type="ECO:0000313" key="11">
    <source>
        <dbReference type="EMBL" id="GAA99201.1"/>
    </source>
</evidence>
<evidence type="ECO:0000256" key="8">
    <source>
        <dbReference type="ARBA" id="ARBA00054139"/>
    </source>
</evidence>
<dbReference type="STRING" id="764103.G7E982"/>
<dbReference type="AlphaFoldDB" id="G7E982"/>
<keyword evidence="12" id="KW-1185">Reference proteome</keyword>
<feature type="domain" description="Zinc finger ZPR1-type" evidence="10">
    <location>
        <begin position="79"/>
        <end position="241"/>
    </location>
</feature>
<proteinExistence type="inferred from homology"/>
<dbReference type="InterPro" id="IPR040141">
    <property type="entry name" value="ZPR1"/>
</dbReference>
<dbReference type="Proteomes" id="UP000009131">
    <property type="component" value="Unassembled WGS sequence"/>
</dbReference>
<keyword evidence="5" id="KW-0863">Zinc-finger</keyword>
<dbReference type="FunFam" id="2.60.120.1040:FF:000003">
    <property type="entry name" value="Zinc finger protein zpr1"/>
    <property type="match status" value="1"/>
</dbReference>
<organism evidence="11 12">
    <name type="scientific">Mixia osmundae (strain CBS 9802 / IAM 14324 / JCM 22182 / KY 12970)</name>
    <dbReference type="NCBI Taxonomy" id="764103"/>
    <lineage>
        <taxon>Eukaryota</taxon>
        <taxon>Fungi</taxon>
        <taxon>Dikarya</taxon>
        <taxon>Basidiomycota</taxon>
        <taxon>Pucciniomycotina</taxon>
        <taxon>Mixiomycetes</taxon>
        <taxon>Mixiales</taxon>
        <taxon>Mixiaceae</taxon>
        <taxon>Mixia</taxon>
    </lineage>
</organism>
<dbReference type="Gene3D" id="2.20.25.420">
    <property type="entry name" value="ZPR1, zinc finger domain"/>
    <property type="match status" value="2"/>
</dbReference>
<keyword evidence="3" id="KW-0479">Metal-binding</keyword>
<dbReference type="HOGENOM" id="CLU_024138_1_0_1"/>
<dbReference type="OrthoDB" id="308464at2759"/>
<dbReference type="SMART" id="SM00709">
    <property type="entry name" value="Zpr1"/>
    <property type="match status" value="2"/>
</dbReference>
<dbReference type="InterPro" id="IPR004457">
    <property type="entry name" value="Znf_ZPR1"/>
</dbReference>
<name>G7E982_MIXOS</name>
<dbReference type="GO" id="GO:0008270">
    <property type="term" value="F:zinc ion binding"/>
    <property type="evidence" value="ECO:0007669"/>
    <property type="project" value="UniProtKB-KW"/>
</dbReference>
<dbReference type="FunFam" id="2.20.25.420:FF:000002">
    <property type="entry name" value="Zinc finger protein ZPR1"/>
    <property type="match status" value="1"/>
</dbReference>
<feature type="compositionally biased region" description="Polar residues" evidence="9">
    <location>
        <begin position="20"/>
        <end position="29"/>
    </location>
</feature>
<dbReference type="GO" id="GO:0005634">
    <property type="term" value="C:nucleus"/>
    <property type="evidence" value="ECO:0007669"/>
    <property type="project" value="UniProtKB-SubCell"/>
</dbReference>
<sequence>MSKHEANEPAEAVPKRLKTDASQPGSQSERASDPFFRSVGSLAQATDALPDDHQPSTEAAANGNGATTEESHPVEQIESLCMECHEQGMTRMMLTTIPYFREVIIVSFRCEFCGHTNNEVQSAGMIQERGSTYTVQLTAPVDLNRQVVKSASASIVIPSLALTIPPGKGQFTTIESIMQATIDDLEFQQPARRNLTPDVADKIDALIQKLQELLLGREEGQAFKPFTVRLDDPSGNSYLETLNGFNDPKWSKREYERSQEQDIQLGLAEAGSTATQADTHGVAQETTLTDDYKPENPDEVLSFPTTCSSCGSMLETFMKTVNIPHFKEVILMSTNCHSCGYRDNEIKSGGAIASQGRKVTLQVEDAEDLSRDILKSETAGLEIPEVDLYLHPGTLGGRFTTLEGLLNQVYEELDAKVFARGDSALQGAQDMTAMEQFLIGLKSAMTASKPFTVILDDPLSNSYIQNPYAPDDDPKMIVEVYDRSHEQNEELGLNDIKVTGYEGEAEAHQARETEDAQMAAS</sequence>
<accession>G7E982</accession>
<feature type="compositionally biased region" description="Low complexity" evidence="9">
    <location>
        <begin position="57"/>
        <end position="68"/>
    </location>
</feature>
<dbReference type="EMBL" id="BABT02000220">
    <property type="protein sequence ID" value="GAA99201.1"/>
    <property type="molecule type" value="Genomic_DNA"/>
</dbReference>
<dbReference type="FunCoup" id="G7E982">
    <property type="interactions" value="736"/>
</dbReference>
<dbReference type="PANTHER" id="PTHR10876">
    <property type="entry name" value="ZINC FINGER PROTEIN ZPR1"/>
    <property type="match status" value="1"/>
</dbReference>
<evidence type="ECO:0000256" key="7">
    <source>
        <dbReference type="ARBA" id="ARBA00023242"/>
    </source>
</evidence>
<evidence type="ECO:0000256" key="5">
    <source>
        <dbReference type="ARBA" id="ARBA00022771"/>
    </source>
</evidence>
<dbReference type="NCBIfam" id="TIGR00310">
    <property type="entry name" value="ZPR1_znf"/>
    <property type="match status" value="2"/>
</dbReference>
<evidence type="ECO:0000256" key="4">
    <source>
        <dbReference type="ARBA" id="ARBA00022737"/>
    </source>
</evidence>
<dbReference type="InParanoid" id="G7E982"/>
<dbReference type="PANTHER" id="PTHR10876:SF0">
    <property type="entry name" value="ZINC FINGER PROTEIN ZPR1"/>
    <property type="match status" value="1"/>
</dbReference>
<protein>
    <recommendedName>
        <fullName evidence="10">Zinc finger ZPR1-type domain-containing protein</fullName>
    </recommendedName>
</protein>
<dbReference type="FunFam" id="2.20.25.420:FF:000001">
    <property type="entry name" value="Zinc finger protein ZPR1"/>
    <property type="match status" value="1"/>
</dbReference>
<dbReference type="RefSeq" id="XP_014568446.1">
    <property type="nucleotide sequence ID" value="XM_014712960.1"/>
</dbReference>
<dbReference type="InterPro" id="IPR042452">
    <property type="entry name" value="ZPR1_Znf1/2"/>
</dbReference>
<reference evidence="11 12" key="1">
    <citation type="journal article" date="2011" name="J. Gen. Appl. Microbiol.">
        <title>Draft genome sequencing of the enigmatic basidiomycete Mixia osmundae.</title>
        <authorList>
            <person name="Nishida H."/>
            <person name="Nagatsuka Y."/>
            <person name="Sugiyama J."/>
        </authorList>
    </citation>
    <scope>NUCLEOTIDE SEQUENCE [LARGE SCALE GENOMIC DNA]</scope>
    <source>
        <strain evidence="12">CBS 9802 / IAM 14324 / JCM 22182 / KY 12970</strain>
    </source>
</reference>
<evidence type="ECO:0000259" key="10">
    <source>
        <dbReference type="SMART" id="SM00709"/>
    </source>
</evidence>
<feature type="region of interest" description="Disordered" evidence="9">
    <location>
        <begin position="1"/>
        <end position="74"/>
    </location>
</feature>
<keyword evidence="4" id="KW-0677">Repeat</keyword>
<dbReference type="Gene3D" id="2.60.120.1040">
    <property type="entry name" value="ZPR1, A/B domain"/>
    <property type="match status" value="2"/>
</dbReference>
<dbReference type="OMA" id="FREVVIM"/>
<evidence type="ECO:0000256" key="6">
    <source>
        <dbReference type="ARBA" id="ARBA00022833"/>
    </source>
</evidence>
<evidence type="ECO:0000256" key="1">
    <source>
        <dbReference type="ARBA" id="ARBA00004123"/>
    </source>
</evidence>
<evidence type="ECO:0000256" key="2">
    <source>
        <dbReference type="ARBA" id="ARBA00008354"/>
    </source>
</evidence>
<keyword evidence="7" id="KW-0539">Nucleus</keyword>
<evidence type="ECO:0000256" key="9">
    <source>
        <dbReference type="SAM" id="MobiDB-lite"/>
    </source>
</evidence>
<dbReference type="InterPro" id="IPR056180">
    <property type="entry name" value="ZPR1_jr_dom"/>
</dbReference>
<dbReference type="Pfam" id="PF03367">
    <property type="entry name" value="Zn_ribbon_ZPR1"/>
    <property type="match status" value="2"/>
</dbReference>
<dbReference type="FunFam" id="2.60.120.1040:FF:000001">
    <property type="entry name" value="Zinc finger protein ZPR1"/>
    <property type="match status" value="1"/>
</dbReference>
<dbReference type="Pfam" id="PF22794">
    <property type="entry name" value="jr-ZPR1"/>
    <property type="match status" value="2"/>
</dbReference>
<dbReference type="eggNOG" id="KOG2703">
    <property type="taxonomic scope" value="Eukaryota"/>
</dbReference>
<dbReference type="InterPro" id="IPR042451">
    <property type="entry name" value="ZPR1_A/B_dom"/>
</dbReference>
<comment type="function">
    <text evidence="8">Acts as a protein folding chaperone for elongation factor 1-alpha.</text>
</comment>
<comment type="similarity">
    <text evidence="2">Belongs to the ZPR1 family.</text>
</comment>
<reference evidence="11 12" key="2">
    <citation type="journal article" date="2012" name="Open Biol.">
        <title>Characteristics of nucleosomes and linker DNA regions on the genome of the basidiomycete Mixia osmundae revealed by mono- and dinucleosome mapping.</title>
        <authorList>
            <person name="Nishida H."/>
            <person name="Kondo S."/>
            <person name="Matsumoto T."/>
            <person name="Suzuki Y."/>
            <person name="Yoshikawa H."/>
            <person name="Taylor T.D."/>
            <person name="Sugiyama J."/>
        </authorList>
    </citation>
    <scope>NUCLEOTIDE SEQUENCE [LARGE SCALE GENOMIC DNA]</scope>
    <source>
        <strain evidence="12">CBS 9802 / IAM 14324 / JCM 22182 / KY 12970</strain>
    </source>
</reference>
<comment type="subcellular location">
    <subcellularLocation>
        <location evidence="1">Nucleus</location>
    </subcellularLocation>
</comment>
<feature type="domain" description="Zinc finger ZPR1-type" evidence="10">
    <location>
        <begin position="305"/>
        <end position="466"/>
    </location>
</feature>
<comment type="caution">
    <text evidence="11">The sequence shown here is derived from an EMBL/GenBank/DDBJ whole genome shotgun (WGS) entry which is preliminary data.</text>
</comment>